<dbReference type="EMBL" id="JAIWYP010000015">
    <property type="protein sequence ID" value="KAH3703818.1"/>
    <property type="molecule type" value="Genomic_DNA"/>
</dbReference>
<proteinExistence type="predicted"/>
<name>A0A9D4BQM5_DREPO</name>
<gene>
    <name evidence="1" type="ORF">DPMN_078865</name>
</gene>
<reference evidence="1" key="2">
    <citation type="submission" date="2020-11" db="EMBL/GenBank/DDBJ databases">
        <authorList>
            <person name="McCartney M.A."/>
            <person name="Auch B."/>
            <person name="Kono T."/>
            <person name="Mallez S."/>
            <person name="Becker A."/>
            <person name="Gohl D.M."/>
            <person name="Silverstein K.A.T."/>
            <person name="Koren S."/>
            <person name="Bechman K.B."/>
            <person name="Herman A."/>
            <person name="Abrahante J.E."/>
            <person name="Garbe J."/>
        </authorList>
    </citation>
    <scope>NUCLEOTIDE SEQUENCE</scope>
    <source>
        <strain evidence="1">Duluth1</strain>
        <tissue evidence="1">Whole animal</tissue>
    </source>
</reference>
<dbReference type="Proteomes" id="UP000828390">
    <property type="component" value="Unassembled WGS sequence"/>
</dbReference>
<keyword evidence="2" id="KW-1185">Reference proteome</keyword>
<evidence type="ECO:0000313" key="2">
    <source>
        <dbReference type="Proteomes" id="UP000828390"/>
    </source>
</evidence>
<sequence length="108" mass="12060">MQKTGIIQREVSGLVRQRLPPTTAGQTAAIFQRRRYRRQGSTGTRHNEVVLASVGRRQRTEGRAGEGNLCRSKQDTLDAAIGPKVMREPSVSRWGGHIGRHQMVEDLV</sequence>
<organism evidence="1 2">
    <name type="scientific">Dreissena polymorpha</name>
    <name type="common">Zebra mussel</name>
    <name type="synonym">Mytilus polymorpha</name>
    <dbReference type="NCBI Taxonomy" id="45954"/>
    <lineage>
        <taxon>Eukaryota</taxon>
        <taxon>Metazoa</taxon>
        <taxon>Spiralia</taxon>
        <taxon>Lophotrochozoa</taxon>
        <taxon>Mollusca</taxon>
        <taxon>Bivalvia</taxon>
        <taxon>Autobranchia</taxon>
        <taxon>Heteroconchia</taxon>
        <taxon>Euheterodonta</taxon>
        <taxon>Imparidentia</taxon>
        <taxon>Neoheterodontei</taxon>
        <taxon>Myida</taxon>
        <taxon>Dreissenoidea</taxon>
        <taxon>Dreissenidae</taxon>
        <taxon>Dreissena</taxon>
    </lineage>
</organism>
<accession>A0A9D4BQM5</accession>
<dbReference type="AlphaFoldDB" id="A0A9D4BQM5"/>
<comment type="caution">
    <text evidence="1">The sequence shown here is derived from an EMBL/GenBank/DDBJ whole genome shotgun (WGS) entry which is preliminary data.</text>
</comment>
<evidence type="ECO:0000313" key="1">
    <source>
        <dbReference type="EMBL" id="KAH3703818.1"/>
    </source>
</evidence>
<reference evidence="1" key="1">
    <citation type="journal article" date="2019" name="bioRxiv">
        <title>The Genome of the Zebra Mussel, Dreissena polymorpha: A Resource for Invasive Species Research.</title>
        <authorList>
            <person name="McCartney M.A."/>
            <person name="Auch B."/>
            <person name="Kono T."/>
            <person name="Mallez S."/>
            <person name="Zhang Y."/>
            <person name="Obille A."/>
            <person name="Becker A."/>
            <person name="Abrahante J.E."/>
            <person name="Garbe J."/>
            <person name="Badalamenti J.P."/>
            <person name="Herman A."/>
            <person name="Mangelson H."/>
            <person name="Liachko I."/>
            <person name="Sullivan S."/>
            <person name="Sone E.D."/>
            <person name="Koren S."/>
            <person name="Silverstein K.A.T."/>
            <person name="Beckman K.B."/>
            <person name="Gohl D.M."/>
        </authorList>
    </citation>
    <scope>NUCLEOTIDE SEQUENCE</scope>
    <source>
        <strain evidence="1">Duluth1</strain>
        <tissue evidence="1">Whole animal</tissue>
    </source>
</reference>
<protein>
    <submittedName>
        <fullName evidence="1">Uncharacterized protein</fullName>
    </submittedName>
</protein>